<dbReference type="PANTHER" id="PTHR43053:SF3">
    <property type="entry name" value="ALPHA-GALACTOSIDASE C-RELATED"/>
    <property type="match status" value="1"/>
</dbReference>
<evidence type="ECO:0000256" key="1">
    <source>
        <dbReference type="ARBA" id="ARBA00022801"/>
    </source>
</evidence>
<evidence type="ECO:0000313" key="4">
    <source>
        <dbReference type="Proteomes" id="UP000665561"/>
    </source>
</evidence>
<name>A0ABW9XRS8_9BACL</name>
<dbReference type="EMBL" id="JAAAMV010000012">
    <property type="protein sequence ID" value="NBD25363.1"/>
    <property type="molecule type" value="Genomic_DNA"/>
</dbReference>
<dbReference type="RefSeq" id="WP_161744176.1">
    <property type="nucleotide sequence ID" value="NZ_JAAAMV010000012.1"/>
</dbReference>
<dbReference type="CDD" id="cd14791">
    <property type="entry name" value="GH36"/>
    <property type="match status" value="1"/>
</dbReference>
<dbReference type="PANTHER" id="PTHR43053">
    <property type="entry name" value="GLYCOSIDASE FAMILY 31"/>
    <property type="match status" value="1"/>
</dbReference>
<dbReference type="InterPro" id="IPR050985">
    <property type="entry name" value="Alpha-glycosidase_related"/>
</dbReference>
<organism evidence="3 4">
    <name type="scientific">Paenibacillus glycinis</name>
    <dbReference type="NCBI Taxonomy" id="2697035"/>
    <lineage>
        <taxon>Bacteria</taxon>
        <taxon>Bacillati</taxon>
        <taxon>Bacillota</taxon>
        <taxon>Bacilli</taxon>
        <taxon>Bacillales</taxon>
        <taxon>Paenibacillaceae</taxon>
        <taxon>Paenibacillus</taxon>
    </lineage>
</organism>
<dbReference type="InterPro" id="IPR002252">
    <property type="entry name" value="Glyco_hydro_36"/>
</dbReference>
<accession>A0ABW9XRS8</accession>
<keyword evidence="2" id="KW-0326">Glycosidase</keyword>
<keyword evidence="1" id="KW-0378">Hydrolase</keyword>
<evidence type="ECO:0000313" key="3">
    <source>
        <dbReference type="EMBL" id="NBD25363.1"/>
    </source>
</evidence>
<comment type="caution">
    <text evidence="3">The sequence shown here is derived from an EMBL/GenBank/DDBJ whole genome shotgun (WGS) entry which is preliminary data.</text>
</comment>
<dbReference type="Gene3D" id="3.20.20.70">
    <property type="entry name" value="Aldolase class I"/>
    <property type="match status" value="1"/>
</dbReference>
<protein>
    <submittedName>
        <fullName evidence="3">Alpha-galactosidase</fullName>
    </submittedName>
</protein>
<dbReference type="SUPFAM" id="SSF51445">
    <property type="entry name" value="(Trans)glycosidases"/>
    <property type="match status" value="1"/>
</dbReference>
<dbReference type="Pfam" id="PF02065">
    <property type="entry name" value="Melibiase"/>
    <property type="match status" value="1"/>
</dbReference>
<proteinExistence type="predicted"/>
<reference evidence="3 4" key="1">
    <citation type="submission" date="2020-01" db="EMBL/GenBank/DDBJ databases">
        <title>Paenibacillus soybeanensis sp. nov. isolated from the nodules of soybean (Glycine max(L.) Merr).</title>
        <authorList>
            <person name="Wang H."/>
        </authorList>
    </citation>
    <scope>NUCLEOTIDE SEQUENCE [LARGE SCALE GENOMIC DNA]</scope>
    <source>
        <strain evidence="3 4">T1</strain>
    </source>
</reference>
<evidence type="ECO:0000256" key="2">
    <source>
        <dbReference type="ARBA" id="ARBA00023295"/>
    </source>
</evidence>
<gene>
    <name evidence="3" type="ORF">GT019_15885</name>
</gene>
<dbReference type="InterPro" id="IPR013785">
    <property type="entry name" value="Aldolase_TIM"/>
</dbReference>
<dbReference type="InterPro" id="IPR017853">
    <property type="entry name" value="GH"/>
</dbReference>
<sequence length="592" mass="66389">MQTLTAGYYDYRLESGESPFRASLRIERESEGVEIVHIRIEADAPAVPPAFTLAWNPPIVDASAMWHPTANFAKGLRADWSQAFDSKSTHSAPVISLFGGSGKNRLTFAFSDVLNVIRFNAGVHEETATFSCLVSMFDTPTTPLARYEAELRIDVRDIPYYDCLADVSRWWASYPSNAPAPVPSAALEPMYSTWYSFHQHLNPAEVEEQCRLARELGCDSVIVDDGWQTADNARGYAYCGDWNVCADKIPDMRAHVARVHALGMNYLLWYSVPFIGIHSEAWSRFENKMLERVDRLNTGVVDPRYPEVREYLIGIYEKALLEWDLDGFKLDFVDAFEQPAVERDDADPGRDTPSVAQAVDMLLSEVIARLRAVKPDIMIEFRQSYISPLMRKYGNLFRAGDVPNDALQNRVHTIDVRLLCGNTAAHSDMIMWHPGEPADAAALQLINILFAVPQISVRLDTLPQDHKDMTAFWLRFWREHRDTLMNGYLEPHHPELNYPLVTARSEHAFIAAAYHDTVVALDGDLPVTIILVNGTRGSRLIAEAAENIGPRSVRVLDCCGREIAAYELDGLQGLKAFDVPASGLVILQTSQS</sequence>
<dbReference type="Proteomes" id="UP000665561">
    <property type="component" value="Unassembled WGS sequence"/>
</dbReference>
<keyword evidence="4" id="KW-1185">Reference proteome</keyword>